<dbReference type="InterPro" id="IPR002477">
    <property type="entry name" value="Peptidoglycan-bd-like"/>
</dbReference>
<protein>
    <submittedName>
        <fullName evidence="3">Peptidoglycan-binding protein</fullName>
    </submittedName>
</protein>
<dbReference type="InterPro" id="IPR036365">
    <property type="entry name" value="PGBD-like_sf"/>
</dbReference>
<feature type="compositionally biased region" description="Basic and acidic residues" evidence="1">
    <location>
        <begin position="150"/>
        <end position="164"/>
    </location>
</feature>
<evidence type="ECO:0000259" key="2">
    <source>
        <dbReference type="Pfam" id="PF01471"/>
    </source>
</evidence>
<dbReference type="Pfam" id="PF01471">
    <property type="entry name" value="PG_binding_1"/>
    <property type="match status" value="1"/>
</dbReference>
<gene>
    <name evidence="3" type="ORF">H9Y04_43680</name>
</gene>
<evidence type="ECO:0000313" key="4">
    <source>
        <dbReference type="Proteomes" id="UP000642284"/>
    </source>
</evidence>
<feature type="compositionally biased region" description="Basic and acidic residues" evidence="1">
    <location>
        <begin position="187"/>
        <end position="200"/>
    </location>
</feature>
<reference evidence="3 4" key="1">
    <citation type="submission" date="2020-08" db="EMBL/GenBank/DDBJ databases">
        <title>Genemic of Streptomyces polyaspartic.</title>
        <authorList>
            <person name="Liu W."/>
        </authorList>
    </citation>
    <scope>NUCLEOTIDE SEQUENCE [LARGE SCALE GENOMIC DNA]</scope>
    <source>
        <strain evidence="3 4">TRM66268-LWL</strain>
    </source>
</reference>
<feature type="region of interest" description="Disordered" evidence="1">
    <location>
        <begin position="125"/>
        <end position="214"/>
    </location>
</feature>
<comment type="caution">
    <text evidence="3">The sequence shown here is derived from an EMBL/GenBank/DDBJ whole genome shotgun (WGS) entry which is preliminary data.</text>
</comment>
<evidence type="ECO:0000313" key="3">
    <source>
        <dbReference type="EMBL" id="MBC9719431.1"/>
    </source>
</evidence>
<organism evidence="3 4">
    <name type="scientific">Streptomyces polyasparticus</name>
    <dbReference type="NCBI Taxonomy" id="2767826"/>
    <lineage>
        <taxon>Bacteria</taxon>
        <taxon>Bacillati</taxon>
        <taxon>Actinomycetota</taxon>
        <taxon>Actinomycetes</taxon>
        <taxon>Kitasatosporales</taxon>
        <taxon>Streptomycetaceae</taxon>
        <taxon>Streptomyces</taxon>
    </lineage>
</organism>
<dbReference type="SUPFAM" id="SSF47090">
    <property type="entry name" value="PGBD-like"/>
    <property type="match status" value="1"/>
</dbReference>
<feature type="domain" description="Peptidoglycan binding-like" evidence="2">
    <location>
        <begin position="78"/>
        <end position="122"/>
    </location>
</feature>
<dbReference type="EMBL" id="JACTVJ010000042">
    <property type="protein sequence ID" value="MBC9719431.1"/>
    <property type="molecule type" value="Genomic_DNA"/>
</dbReference>
<keyword evidence="4" id="KW-1185">Reference proteome</keyword>
<proteinExistence type="predicted"/>
<evidence type="ECO:0000256" key="1">
    <source>
        <dbReference type="SAM" id="MobiDB-lite"/>
    </source>
</evidence>
<sequence length="214" mass="22722">MTAVTRGDLEATKSVPGELGYAEGATVQGTAPGTVTWLPGIGATVKRGEALYKVDNRPVVLLYGNVPMYRDLTKGLKGPDVRQVNDNLRTLGYGAPAGDTFTSATAASVRAWQRDLSAEGTGQLAKGGVVFTPGSSARSGALGRGHRSGPRQDPHPYRQQEVRNRPAPGRKPGTGEEGCAGHPARRAQCDRENHRDADRHAGHRRRGAERRPAG</sequence>
<name>A0ABR7SVC3_9ACTN</name>
<dbReference type="Gene3D" id="1.10.101.10">
    <property type="entry name" value="PGBD-like superfamily/PGBD"/>
    <property type="match status" value="1"/>
</dbReference>
<accession>A0ABR7SVC3</accession>
<dbReference type="Proteomes" id="UP000642284">
    <property type="component" value="Unassembled WGS sequence"/>
</dbReference>
<dbReference type="InterPro" id="IPR036366">
    <property type="entry name" value="PGBDSf"/>
</dbReference>